<dbReference type="Gene3D" id="1.20.1510.10">
    <property type="entry name" value="Cation efflux protein transmembrane domain"/>
    <property type="match status" value="1"/>
</dbReference>
<gene>
    <name evidence="8" type="ORF">VI33_00340</name>
</gene>
<dbReference type="Proteomes" id="UP000066549">
    <property type="component" value="Chromosome"/>
</dbReference>
<evidence type="ECO:0000313" key="9">
    <source>
        <dbReference type="Proteomes" id="UP000066549"/>
    </source>
</evidence>
<feature type="transmembrane region" description="Helical" evidence="6">
    <location>
        <begin position="123"/>
        <end position="145"/>
    </location>
</feature>
<keyword evidence="2 6" id="KW-0812">Transmembrane</keyword>
<keyword evidence="3" id="KW-0406">Ion transport</keyword>
<keyword evidence="3" id="KW-0862">Zinc</keyword>
<dbReference type="InterPro" id="IPR050681">
    <property type="entry name" value="CDF/SLC30A"/>
</dbReference>
<dbReference type="GO" id="GO:0005385">
    <property type="term" value="F:zinc ion transmembrane transporter activity"/>
    <property type="evidence" value="ECO:0007669"/>
    <property type="project" value="TreeGrafter"/>
</dbReference>
<evidence type="ECO:0000256" key="4">
    <source>
        <dbReference type="ARBA" id="ARBA00022989"/>
    </source>
</evidence>
<evidence type="ECO:0000256" key="3">
    <source>
        <dbReference type="ARBA" id="ARBA00022906"/>
    </source>
</evidence>
<evidence type="ECO:0000256" key="5">
    <source>
        <dbReference type="ARBA" id="ARBA00023136"/>
    </source>
</evidence>
<protein>
    <submittedName>
        <fullName evidence="8">Cation transporter</fullName>
    </submittedName>
</protein>
<dbReference type="SUPFAM" id="SSF161111">
    <property type="entry name" value="Cation efflux protein transmembrane domain-like"/>
    <property type="match status" value="1"/>
</dbReference>
<dbReference type="Pfam" id="PF01545">
    <property type="entry name" value="Cation_efflux"/>
    <property type="match status" value="1"/>
</dbReference>
<dbReference type="EMBL" id="CP011002">
    <property type="protein sequence ID" value="AKO65259.1"/>
    <property type="molecule type" value="Genomic_DNA"/>
</dbReference>
<keyword evidence="9" id="KW-1185">Reference proteome</keyword>
<dbReference type="InterPro" id="IPR027469">
    <property type="entry name" value="Cation_efflux_TMD_sf"/>
</dbReference>
<feature type="transmembrane region" description="Helical" evidence="6">
    <location>
        <begin position="277"/>
        <end position="295"/>
    </location>
</feature>
<name>A0A0H4IXI0_9PROT</name>
<organism evidence="8 9">
    <name type="scientific">Methylophilales bacterium MBRS-H7</name>
    <dbReference type="NCBI Taxonomy" id="1623450"/>
    <lineage>
        <taxon>Bacteria</taxon>
        <taxon>Pseudomonadati</taxon>
        <taxon>Pseudomonadota</taxon>
        <taxon>Betaproteobacteria</taxon>
        <taxon>Nitrosomonadales</taxon>
        <taxon>OM43 clade</taxon>
    </lineage>
</organism>
<evidence type="ECO:0000313" key="8">
    <source>
        <dbReference type="EMBL" id="AKO65259.1"/>
    </source>
</evidence>
<keyword evidence="3" id="KW-0813">Transport</keyword>
<comment type="subcellular location">
    <subcellularLocation>
        <location evidence="1">Membrane</location>
        <topology evidence="1">Multi-pass membrane protein</topology>
    </subcellularLocation>
</comment>
<dbReference type="PANTHER" id="PTHR11562">
    <property type="entry name" value="CATION EFFLUX PROTEIN/ ZINC TRANSPORTER"/>
    <property type="match status" value="1"/>
</dbReference>
<dbReference type="PANTHER" id="PTHR11562:SF17">
    <property type="entry name" value="RE54080P-RELATED"/>
    <property type="match status" value="1"/>
</dbReference>
<dbReference type="OrthoDB" id="9799649at2"/>
<evidence type="ECO:0000256" key="6">
    <source>
        <dbReference type="SAM" id="Phobius"/>
    </source>
</evidence>
<feature type="transmembrane region" description="Helical" evidence="6">
    <location>
        <begin position="157"/>
        <end position="175"/>
    </location>
</feature>
<dbReference type="AlphaFoldDB" id="A0A0H4IXI0"/>
<feature type="domain" description="Cation efflux protein transmembrane" evidence="7">
    <location>
        <begin position="128"/>
        <end position="295"/>
    </location>
</feature>
<feature type="transmembrane region" description="Helical" evidence="6">
    <location>
        <begin position="254"/>
        <end position="271"/>
    </location>
</feature>
<keyword evidence="3" id="KW-0864">Zinc transport</keyword>
<dbReference type="GO" id="GO:0005886">
    <property type="term" value="C:plasma membrane"/>
    <property type="evidence" value="ECO:0007669"/>
    <property type="project" value="TreeGrafter"/>
</dbReference>
<feature type="transmembrane region" description="Helical" evidence="6">
    <location>
        <begin position="211"/>
        <end position="233"/>
    </location>
</feature>
<evidence type="ECO:0000256" key="2">
    <source>
        <dbReference type="ARBA" id="ARBA00022692"/>
    </source>
</evidence>
<dbReference type="InterPro" id="IPR058533">
    <property type="entry name" value="Cation_efflux_TM"/>
</dbReference>
<evidence type="ECO:0000256" key="1">
    <source>
        <dbReference type="ARBA" id="ARBA00004141"/>
    </source>
</evidence>
<dbReference type="GO" id="GO:0046872">
    <property type="term" value="F:metal ion binding"/>
    <property type="evidence" value="ECO:0007669"/>
    <property type="project" value="InterPro"/>
</dbReference>
<feature type="transmembrane region" description="Helical" evidence="6">
    <location>
        <begin position="187"/>
        <end position="205"/>
    </location>
</feature>
<evidence type="ECO:0000259" key="7">
    <source>
        <dbReference type="Pfam" id="PF01545"/>
    </source>
</evidence>
<accession>A0A0H4IXI0</accession>
<sequence>MTTTCGGNCQSDATQNTPQTAEVHDASHGGFVSEYHVPKMDCPSEEGMIRMALDSVEPKVTLEFDTPKRKVRVYHGDNADLIEKRMQSVGLGARLESTTPVASESIVRAKASAKQEAEREAGILKWLLAINGIMFVIEITVGWWAQSTGLIADSLDMFADAAVYGVALYAVGHSVRMKLRAAHFSGWLQIILALGALGEVVRRLVLGSEPVSTLMMSFGLVALAANVTCLLLIAKSRDSGAHMKASWIFSANDVIANLGVILAGGLVAWTGSRYPDLVIGLIIGLIVLNGARRILQLKS</sequence>
<keyword evidence="5 6" id="KW-0472">Membrane</keyword>
<dbReference type="InterPro" id="IPR036163">
    <property type="entry name" value="HMA_dom_sf"/>
</dbReference>
<keyword evidence="4 6" id="KW-1133">Transmembrane helix</keyword>
<proteinExistence type="predicted"/>
<reference evidence="8 9" key="1">
    <citation type="submission" date="2015-03" db="EMBL/GenBank/DDBJ databases">
        <title>Comparative analysis of the OM43 clade including a novel species from Red Sea uncovers genomic and metabolic diversity among marine methylotrophs.</title>
        <authorList>
            <person name="Jimenez-Infante F."/>
            <person name="Ngugi D.K."/>
            <person name="Vinu M."/>
            <person name="Alam I."/>
            <person name="Kamau A."/>
            <person name="Blom J."/>
            <person name="Bajic V.B."/>
            <person name="Stingl U."/>
        </authorList>
    </citation>
    <scope>NUCLEOTIDE SEQUENCE [LARGE SCALE GENOMIC DNA]</scope>
    <source>
        <strain evidence="8 9">MBRSH7</strain>
    </source>
</reference>
<dbReference type="PATRIC" id="fig|1623450.3.peg.71"/>
<dbReference type="SUPFAM" id="SSF55008">
    <property type="entry name" value="HMA, heavy metal-associated domain"/>
    <property type="match status" value="1"/>
</dbReference>